<dbReference type="EMBL" id="UOFG01000210">
    <property type="protein sequence ID" value="VAW63758.1"/>
    <property type="molecule type" value="Genomic_DNA"/>
</dbReference>
<evidence type="ECO:0000259" key="1">
    <source>
        <dbReference type="Pfam" id="PF05943"/>
    </source>
</evidence>
<dbReference type="InterPro" id="IPR044031">
    <property type="entry name" value="TssC1_N"/>
</dbReference>
<dbReference type="Pfam" id="PF18945">
    <property type="entry name" value="VipB_2"/>
    <property type="match status" value="1"/>
</dbReference>
<protein>
    <submittedName>
        <fullName evidence="3">Uncharacterized protein ImpC</fullName>
    </submittedName>
</protein>
<evidence type="ECO:0000313" key="3">
    <source>
        <dbReference type="EMBL" id="VAW63758.1"/>
    </source>
</evidence>
<evidence type="ECO:0000259" key="2">
    <source>
        <dbReference type="Pfam" id="PF18945"/>
    </source>
</evidence>
<dbReference type="Pfam" id="PF05943">
    <property type="entry name" value="VipB"/>
    <property type="match status" value="1"/>
</dbReference>
<organism evidence="3">
    <name type="scientific">hydrothermal vent metagenome</name>
    <dbReference type="NCBI Taxonomy" id="652676"/>
    <lineage>
        <taxon>unclassified sequences</taxon>
        <taxon>metagenomes</taxon>
        <taxon>ecological metagenomes</taxon>
    </lineage>
</organism>
<feature type="domain" description="TssC1 C-terminal" evidence="2">
    <location>
        <begin position="384"/>
        <end position="495"/>
    </location>
</feature>
<dbReference type="AlphaFoldDB" id="A0A3B0X619"/>
<gene>
    <name evidence="3" type="ORF">MNBD_GAMMA11-1672</name>
</gene>
<dbReference type="InterPro" id="IPR010269">
    <property type="entry name" value="T6SS_TssC-like"/>
</dbReference>
<dbReference type="InterPro" id="IPR044032">
    <property type="entry name" value="TssC1_C"/>
</dbReference>
<feature type="domain" description="TssC1 N-terminal" evidence="1">
    <location>
        <begin position="66"/>
        <end position="374"/>
    </location>
</feature>
<dbReference type="PANTHER" id="PTHR35565">
    <property type="entry name" value="CYTOPLASMIC PROTEIN-RELATED"/>
    <property type="match status" value="1"/>
</dbReference>
<accession>A0A3B0X619</accession>
<dbReference type="NCBIfam" id="TIGR03355">
    <property type="entry name" value="VI_chp_2"/>
    <property type="match status" value="1"/>
</dbReference>
<name>A0A3B0X619_9ZZZZ</name>
<reference evidence="3" key="1">
    <citation type="submission" date="2018-06" db="EMBL/GenBank/DDBJ databases">
        <authorList>
            <person name="Zhirakovskaya E."/>
        </authorList>
    </citation>
    <scope>NUCLEOTIDE SEQUENCE</scope>
</reference>
<proteinExistence type="predicted"/>
<sequence>MSAKSTPKTKSIELDDLCSRSIYVESIQQFINEDNAVKALTYWLTHFAPRYSLKDQDDVVNAILRSIADIDHIINDQVNVIIHHKTFQTLEASWRGLLYMALQADGTKNIKIKIMDLSWAELSRDMSRSLEFDQSLLFRRVYNEEYGTPGGEPYGLLIGDYEISHRPSKTHRHDDIATLSRISQVAAAAFAPFICSASPELFGLDDYSSLGQPLNLHSIFAQKEYIKWRAFRDKSDAQFVGLTLPRILMRTPYRKTAGSHNGLFFYEQNATDGCENYCWGSAAYAFGVILIREFSSVGWFGHIRGVPRNQVGGGLLTNLPYDSFETDADGIALKPVTDVVITDIRERELSDLGLIPLCQCYDTPFAAFYGNQSVRKPKRQSSREAQVNARLSAMLQHVLCGARIAHYIKVMVRDKVGSFITAEDCEDFLSKWLFRYTTGNEDLEWSEQARFPLRESKVRVKEHPGKPGEFICVIHLRPHYQLDHMVSELELITELAQAV</sequence>
<dbReference type="PANTHER" id="PTHR35565:SF3">
    <property type="entry name" value="TYPE VI SECRETION SYSTEM SHEATH PROTEIN TSSC1"/>
    <property type="match status" value="1"/>
</dbReference>